<comment type="caution">
    <text evidence="2">The sequence shown here is derived from an EMBL/GenBank/DDBJ whole genome shotgun (WGS) entry which is preliminary data.</text>
</comment>
<gene>
    <name evidence="2" type="ORF">GCM10009001_07310</name>
</gene>
<keyword evidence="1" id="KW-0812">Transmembrane</keyword>
<keyword evidence="1" id="KW-0472">Membrane</keyword>
<dbReference type="RefSeq" id="WP_343810385.1">
    <property type="nucleotide sequence ID" value="NZ_BAAADS010000003.1"/>
</dbReference>
<dbReference type="Proteomes" id="UP001500866">
    <property type="component" value="Unassembled WGS sequence"/>
</dbReference>
<feature type="transmembrane region" description="Helical" evidence="1">
    <location>
        <begin position="36"/>
        <end position="56"/>
    </location>
</feature>
<dbReference type="InterPro" id="IPR035406">
    <property type="entry name" value="DUF5412"/>
</dbReference>
<keyword evidence="3" id="KW-1185">Reference proteome</keyword>
<name>A0ABP3QQG1_9BACI</name>
<proteinExistence type="predicted"/>
<evidence type="ECO:0000256" key="1">
    <source>
        <dbReference type="SAM" id="Phobius"/>
    </source>
</evidence>
<accession>A0ABP3QQG1</accession>
<evidence type="ECO:0000313" key="2">
    <source>
        <dbReference type="EMBL" id="GAA0593672.1"/>
    </source>
</evidence>
<dbReference type="EMBL" id="BAAADS010000003">
    <property type="protein sequence ID" value="GAA0593672.1"/>
    <property type="molecule type" value="Genomic_DNA"/>
</dbReference>
<sequence>MTGTMNKGSFFLTLIALVLSLNAIYASIYQLWSAAPPVFILLLIAIIAFVMGMKGLKGKQSSLAKWRGWFTLIMSFLLSVILLFLTAVNIMVEEPLKTVHSPDAAITIDFFTVNGGAATSISVKGIVNGPLWFTKKIYSDINMNKADVNWINNHTVKINNHTLNLNKGEIFSD</sequence>
<organism evidence="2 3">
    <name type="scientific">Virgibacillus siamensis</name>
    <dbReference type="NCBI Taxonomy" id="480071"/>
    <lineage>
        <taxon>Bacteria</taxon>
        <taxon>Bacillati</taxon>
        <taxon>Bacillota</taxon>
        <taxon>Bacilli</taxon>
        <taxon>Bacillales</taxon>
        <taxon>Bacillaceae</taxon>
        <taxon>Virgibacillus</taxon>
    </lineage>
</organism>
<evidence type="ECO:0000313" key="3">
    <source>
        <dbReference type="Proteomes" id="UP001500866"/>
    </source>
</evidence>
<dbReference type="Pfam" id="PF17428">
    <property type="entry name" value="DUF5412"/>
    <property type="match status" value="1"/>
</dbReference>
<protein>
    <submittedName>
        <fullName evidence="2">Uncharacterized protein</fullName>
    </submittedName>
</protein>
<keyword evidence="1" id="KW-1133">Transmembrane helix</keyword>
<reference evidence="3" key="1">
    <citation type="journal article" date="2019" name="Int. J. Syst. Evol. Microbiol.">
        <title>The Global Catalogue of Microorganisms (GCM) 10K type strain sequencing project: providing services to taxonomists for standard genome sequencing and annotation.</title>
        <authorList>
            <consortium name="The Broad Institute Genomics Platform"/>
            <consortium name="The Broad Institute Genome Sequencing Center for Infectious Disease"/>
            <person name="Wu L."/>
            <person name="Ma J."/>
        </authorList>
    </citation>
    <scope>NUCLEOTIDE SEQUENCE [LARGE SCALE GENOMIC DNA]</scope>
    <source>
        <strain evidence="3">JCM 15395</strain>
    </source>
</reference>
<feature type="transmembrane region" description="Helical" evidence="1">
    <location>
        <begin position="68"/>
        <end position="92"/>
    </location>
</feature>